<proteinExistence type="predicted"/>
<dbReference type="Proteomes" id="UP000257109">
    <property type="component" value="Unassembled WGS sequence"/>
</dbReference>
<dbReference type="Pfam" id="PF24924">
    <property type="entry name" value="DUF7745"/>
    <property type="match status" value="1"/>
</dbReference>
<feature type="non-terminal residue" evidence="2">
    <location>
        <position position="1"/>
    </location>
</feature>
<organism evidence="2 3">
    <name type="scientific">Mucuna pruriens</name>
    <name type="common">Velvet bean</name>
    <name type="synonym">Dolichos pruriens</name>
    <dbReference type="NCBI Taxonomy" id="157652"/>
    <lineage>
        <taxon>Eukaryota</taxon>
        <taxon>Viridiplantae</taxon>
        <taxon>Streptophyta</taxon>
        <taxon>Embryophyta</taxon>
        <taxon>Tracheophyta</taxon>
        <taxon>Spermatophyta</taxon>
        <taxon>Magnoliopsida</taxon>
        <taxon>eudicotyledons</taxon>
        <taxon>Gunneridae</taxon>
        <taxon>Pentapetalae</taxon>
        <taxon>rosids</taxon>
        <taxon>fabids</taxon>
        <taxon>Fabales</taxon>
        <taxon>Fabaceae</taxon>
        <taxon>Papilionoideae</taxon>
        <taxon>50 kb inversion clade</taxon>
        <taxon>NPAAA clade</taxon>
        <taxon>indigoferoid/millettioid clade</taxon>
        <taxon>Phaseoleae</taxon>
        <taxon>Mucuna</taxon>
    </lineage>
</organism>
<evidence type="ECO:0000313" key="3">
    <source>
        <dbReference type="Proteomes" id="UP000257109"/>
    </source>
</evidence>
<gene>
    <name evidence="2" type="ORF">CR513_11728</name>
</gene>
<dbReference type="InterPro" id="IPR056647">
    <property type="entry name" value="DUF7745"/>
</dbReference>
<dbReference type="OrthoDB" id="976209at2759"/>
<feature type="domain" description="DUF7745" evidence="1">
    <location>
        <begin position="60"/>
        <end position="111"/>
    </location>
</feature>
<reference evidence="2" key="1">
    <citation type="submission" date="2018-05" db="EMBL/GenBank/DDBJ databases">
        <title>Draft genome of Mucuna pruriens seed.</title>
        <authorList>
            <person name="Nnadi N.E."/>
            <person name="Vos R."/>
            <person name="Hasami M.H."/>
            <person name="Devisetty U.K."/>
            <person name="Aguiy J.C."/>
        </authorList>
    </citation>
    <scope>NUCLEOTIDE SEQUENCE [LARGE SCALE GENOMIC DNA]</scope>
    <source>
        <strain evidence="2">JCA_2017</strain>
    </source>
</reference>
<sequence length="141" mass="15834">MGKLPKGIVGQNLRREASVAKLLKISKPEVLREKRNRNGLEGIPRASWRIDSANSSKKDIILFPHIEDCVDLAAKAAFLAKRDRGENPVIAILGNTYYSLNYCYERNEKGISFWEGDDGTLDLTMWSYPSLLIQSVSLGNH</sequence>
<keyword evidence="3" id="KW-1185">Reference proteome</keyword>
<comment type="caution">
    <text evidence="2">The sequence shown here is derived from an EMBL/GenBank/DDBJ whole genome shotgun (WGS) entry which is preliminary data.</text>
</comment>
<evidence type="ECO:0000259" key="1">
    <source>
        <dbReference type="Pfam" id="PF24924"/>
    </source>
</evidence>
<accession>A0A371HP91</accession>
<dbReference type="AlphaFoldDB" id="A0A371HP91"/>
<dbReference type="EMBL" id="QJKJ01002056">
    <property type="protein sequence ID" value="RDY04542.1"/>
    <property type="molecule type" value="Genomic_DNA"/>
</dbReference>
<name>A0A371HP91_MUCPR</name>
<evidence type="ECO:0000313" key="2">
    <source>
        <dbReference type="EMBL" id="RDY04542.1"/>
    </source>
</evidence>
<protein>
    <recommendedName>
        <fullName evidence="1">DUF7745 domain-containing protein</fullName>
    </recommendedName>
</protein>